<evidence type="ECO:0000313" key="3">
    <source>
        <dbReference type="Proteomes" id="UP001054252"/>
    </source>
</evidence>
<dbReference type="Proteomes" id="UP001054252">
    <property type="component" value="Unassembled WGS sequence"/>
</dbReference>
<name>A0AAV5J8V4_9ROSI</name>
<organism evidence="2 3">
    <name type="scientific">Rubroshorea leprosula</name>
    <dbReference type="NCBI Taxonomy" id="152421"/>
    <lineage>
        <taxon>Eukaryota</taxon>
        <taxon>Viridiplantae</taxon>
        <taxon>Streptophyta</taxon>
        <taxon>Embryophyta</taxon>
        <taxon>Tracheophyta</taxon>
        <taxon>Spermatophyta</taxon>
        <taxon>Magnoliopsida</taxon>
        <taxon>eudicotyledons</taxon>
        <taxon>Gunneridae</taxon>
        <taxon>Pentapetalae</taxon>
        <taxon>rosids</taxon>
        <taxon>malvids</taxon>
        <taxon>Malvales</taxon>
        <taxon>Dipterocarpaceae</taxon>
        <taxon>Rubroshorea</taxon>
    </lineage>
</organism>
<gene>
    <name evidence="2" type="ORF">SLEP1_g20671</name>
</gene>
<reference evidence="2 3" key="1">
    <citation type="journal article" date="2021" name="Commun. Biol.">
        <title>The genome of Shorea leprosula (Dipterocarpaceae) highlights the ecological relevance of drought in aseasonal tropical rainforests.</title>
        <authorList>
            <person name="Ng K.K.S."/>
            <person name="Kobayashi M.J."/>
            <person name="Fawcett J.A."/>
            <person name="Hatakeyama M."/>
            <person name="Paape T."/>
            <person name="Ng C.H."/>
            <person name="Ang C.C."/>
            <person name="Tnah L.H."/>
            <person name="Lee C.T."/>
            <person name="Nishiyama T."/>
            <person name="Sese J."/>
            <person name="O'Brien M.J."/>
            <person name="Copetti D."/>
            <person name="Mohd Noor M.I."/>
            <person name="Ong R.C."/>
            <person name="Putra M."/>
            <person name="Sireger I.Z."/>
            <person name="Indrioko S."/>
            <person name="Kosugi Y."/>
            <person name="Izuno A."/>
            <person name="Isagi Y."/>
            <person name="Lee S.L."/>
            <person name="Shimizu K.K."/>
        </authorList>
    </citation>
    <scope>NUCLEOTIDE SEQUENCE [LARGE SCALE GENOMIC DNA]</scope>
    <source>
        <strain evidence="2">214</strain>
    </source>
</reference>
<dbReference type="AlphaFoldDB" id="A0AAV5J8V4"/>
<feature type="region of interest" description="Disordered" evidence="1">
    <location>
        <begin position="1"/>
        <end position="52"/>
    </location>
</feature>
<protein>
    <submittedName>
        <fullName evidence="2">Uncharacterized protein</fullName>
    </submittedName>
</protein>
<accession>A0AAV5J8V4</accession>
<evidence type="ECO:0000256" key="1">
    <source>
        <dbReference type="SAM" id="MobiDB-lite"/>
    </source>
</evidence>
<feature type="compositionally biased region" description="Basic residues" evidence="1">
    <location>
        <begin position="1"/>
        <end position="12"/>
    </location>
</feature>
<sequence length="52" mass="6035">MSRKQKDKRSKHGGAFWVTDRSPIWRIPPTRSSPDHSPHCLPKKTPLLQENT</sequence>
<dbReference type="EMBL" id="BPVZ01000030">
    <property type="protein sequence ID" value="GKV09126.1"/>
    <property type="molecule type" value="Genomic_DNA"/>
</dbReference>
<proteinExistence type="predicted"/>
<comment type="caution">
    <text evidence="2">The sequence shown here is derived from an EMBL/GenBank/DDBJ whole genome shotgun (WGS) entry which is preliminary data.</text>
</comment>
<keyword evidence="3" id="KW-1185">Reference proteome</keyword>
<evidence type="ECO:0000313" key="2">
    <source>
        <dbReference type="EMBL" id="GKV09126.1"/>
    </source>
</evidence>